<dbReference type="RefSeq" id="WP_304483237.1">
    <property type="nucleotide sequence ID" value="NZ_JAUQOQ010000003.1"/>
</dbReference>
<dbReference type="Proteomes" id="UP001577047">
    <property type="component" value="Unassembled WGS sequence"/>
</dbReference>
<proteinExistence type="predicted"/>
<sequence length="327" mass="36604">MLEAIGGYFELELRTGLTPYPDAVGFNCARSALTALLEASAAPCLYLPYYICQAVVEAAQVAGSRPKPYAIDMDFELLQLPALKADERLLYVNYFGLKDTYVREVLAPRYGDRLIVDNSQALFSTPLPGISTLYSPRKFVGVADGGWLANPPERLKELPQSQSRDRFGALLGRLESAPEEHYLAFTEAEKALAQAPVSAMSQSTRRLLDSLDYAIIADRRRDNFIHLCEAFDRDNLFKPGVTAPQVAALSYPLLLGSPAQAQYVRQALREERIFIPCYWPEVANAAQSPNVERLLAGCVLPLPVDQRYHQEHMQRLIDRVHWHMATC</sequence>
<dbReference type="SUPFAM" id="SSF53383">
    <property type="entry name" value="PLP-dependent transferases"/>
    <property type="match status" value="1"/>
</dbReference>
<name>A0ABV4Z7V7_9PSED</name>
<evidence type="ECO:0008006" key="3">
    <source>
        <dbReference type="Google" id="ProtNLM"/>
    </source>
</evidence>
<comment type="caution">
    <text evidence="1">The sequence shown here is derived from an EMBL/GenBank/DDBJ whole genome shotgun (WGS) entry which is preliminary data.</text>
</comment>
<evidence type="ECO:0000313" key="1">
    <source>
        <dbReference type="EMBL" id="MFB3800719.1"/>
    </source>
</evidence>
<gene>
    <name evidence="1" type="ORF">ACE1YR_09760</name>
</gene>
<keyword evidence="2" id="KW-1185">Reference proteome</keyword>
<evidence type="ECO:0000313" key="2">
    <source>
        <dbReference type="Proteomes" id="UP001577047"/>
    </source>
</evidence>
<reference evidence="1 2" key="1">
    <citation type="submission" date="2024-09" db="EMBL/GenBank/DDBJ databases">
        <authorList>
            <person name="Fullem K."/>
        </authorList>
    </citation>
    <scope>NUCLEOTIDE SEQUENCE [LARGE SCALE GENOMIC DNA]</scope>
    <source>
        <strain evidence="2">K1(2024)</strain>
    </source>
</reference>
<dbReference type="EMBL" id="JBHFXX010000006">
    <property type="protein sequence ID" value="MFB3800719.1"/>
    <property type="molecule type" value="Genomic_DNA"/>
</dbReference>
<organism evidence="1 2">
    <name type="scientific">Pseudomonas boreofloridensis</name>
    <dbReference type="NCBI Taxonomy" id="3064348"/>
    <lineage>
        <taxon>Bacteria</taxon>
        <taxon>Pseudomonadati</taxon>
        <taxon>Pseudomonadota</taxon>
        <taxon>Gammaproteobacteria</taxon>
        <taxon>Pseudomonadales</taxon>
        <taxon>Pseudomonadaceae</taxon>
        <taxon>Pseudomonas</taxon>
    </lineage>
</organism>
<dbReference type="InterPro" id="IPR015424">
    <property type="entry name" value="PyrdxlP-dep_Trfase"/>
</dbReference>
<protein>
    <recommendedName>
        <fullName evidence="3">Aminotransferase</fullName>
    </recommendedName>
</protein>
<accession>A0ABV4Z7V7</accession>